<proteinExistence type="predicted"/>
<evidence type="ECO:0000313" key="3">
    <source>
        <dbReference type="Proteomes" id="UP000199459"/>
    </source>
</evidence>
<dbReference type="AlphaFoldDB" id="A0A1H8G5C9"/>
<keyword evidence="1" id="KW-0732">Signal</keyword>
<accession>A0A1H8G5C9</accession>
<organism evidence="2 3">
    <name type="scientific">Nitrosomonas marina</name>
    <dbReference type="NCBI Taxonomy" id="917"/>
    <lineage>
        <taxon>Bacteria</taxon>
        <taxon>Pseudomonadati</taxon>
        <taxon>Pseudomonadota</taxon>
        <taxon>Betaproteobacteria</taxon>
        <taxon>Nitrosomonadales</taxon>
        <taxon>Nitrosomonadaceae</taxon>
        <taxon>Nitrosomonas</taxon>
    </lineage>
</organism>
<gene>
    <name evidence="2" type="ORF">SAMN05216325_11621</name>
</gene>
<feature type="chain" id="PRO_5011559635" evidence="1">
    <location>
        <begin position="25"/>
        <end position="223"/>
    </location>
</feature>
<evidence type="ECO:0000256" key="1">
    <source>
        <dbReference type="SAM" id="SignalP"/>
    </source>
</evidence>
<dbReference type="OrthoDB" id="7409056at2"/>
<sequence length="223" mass="23500">MNTRLSGALCAGMISLGVAVHSHATPVTAVFDSTIDLSGLGGAANAPFKIEYTYDDAAPDFDPSGNQGGYEILSGTAQVGTDNLTFGGGAIRIFNNISFPSGALDKYSFSAHSITGSVLGLSLLSVGFELYDIHGGMFFSDALPNDFSFTPRIDTGNRQLRDTSNPSGPFTVNTFSNREAGEFFALDFAGNTTTPLSEPSMIMLMGLGLTGLIGFMRRRNSHV</sequence>
<evidence type="ECO:0000313" key="2">
    <source>
        <dbReference type="EMBL" id="SEN38697.1"/>
    </source>
</evidence>
<name>A0A1H8G5C9_9PROT</name>
<dbReference type="NCBIfam" id="TIGR02595">
    <property type="entry name" value="PEP_CTERM"/>
    <property type="match status" value="1"/>
</dbReference>
<dbReference type="EMBL" id="FOCP01000016">
    <property type="protein sequence ID" value="SEN38697.1"/>
    <property type="molecule type" value="Genomic_DNA"/>
</dbReference>
<dbReference type="RefSeq" id="WP_090633023.1">
    <property type="nucleotide sequence ID" value="NZ_FOCP01000016.1"/>
</dbReference>
<dbReference type="Proteomes" id="UP000199459">
    <property type="component" value="Unassembled WGS sequence"/>
</dbReference>
<dbReference type="InterPro" id="IPR013424">
    <property type="entry name" value="Ice-binding_C"/>
</dbReference>
<reference evidence="2 3" key="1">
    <citation type="submission" date="2016-10" db="EMBL/GenBank/DDBJ databases">
        <authorList>
            <person name="de Groot N.N."/>
        </authorList>
    </citation>
    <scope>NUCLEOTIDE SEQUENCE [LARGE SCALE GENOMIC DNA]</scope>
    <source>
        <strain evidence="2 3">Nm22</strain>
    </source>
</reference>
<protein>
    <submittedName>
        <fullName evidence="2">PEP-CTERM protein-sorting domain-containing protein</fullName>
    </submittedName>
</protein>
<feature type="signal peptide" evidence="1">
    <location>
        <begin position="1"/>
        <end position="24"/>
    </location>
</feature>